<comment type="caution">
    <text evidence="6">The sequence shown here is derived from an EMBL/GenBank/DDBJ whole genome shotgun (WGS) entry which is preliminary data.</text>
</comment>
<dbReference type="SMART" id="SM00320">
    <property type="entry name" value="WD40"/>
    <property type="match status" value="9"/>
</dbReference>
<evidence type="ECO:0000256" key="2">
    <source>
        <dbReference type="ARBA" id="ARBA00022737"/>
    </source>
</evidence>
<dbReference type="Pfam" id="PF07676">
    <property type="entry name" value="PD40"/>
    <property type="match status" value="1"/>
</dbReference>
<evidence type="ECO:0000256" key="3">
    <source>
        <dbReference type="PROSITE-ProRule" id="PRU00221"/>
    </source>
</evidence>
<dbReference type="PANTHER" id="PTHR19879">
    <property type="entry name" value="TRANSCRIPTION INITIATION FACTOR TFIID"/>
    <property type="match status" value="1"/>
</dbReference>
<keyword evidence="1 3" id="KW-0853">WD repeat</keyword>
<protein>
    <recommendedName>
        <fullName evidence="5">TIR domain-containing protein</fullName>
    </recommendedName>
</protein>
<dbReference type="SUPFAM" id="SSF82171">
    <property type="entry name" value="DPP6 N-terminal domain-like"/>
    <property type="match status" value="1"/>
</dbReference>
<dbReference type="InterPro" id="IPR035897">
    <property type="entry name" value="Toll_tir_struct_dom_sf"/>
</dbReference>
<accession>A0A0F0GEH7</accession>
<keyword evidence="4" id="KW-1133">Transmembrane helix</keyword>
<reference evidence="6 7" key="1">
    <citation type="submission" date="2015-02" db="EMBL/GenBank/DDBJ databases">
        <authorList>
            <person name="Ju K.-S."/>
            <person name="Doroghazi J.R."/>
            <person name="Metcalf W."/>
        </authorList>
    </citation>
    <scope>NUCLEOTIDE SEQUENCE [LARGE SCALE GENOMIC DNA]</scope>
    <source>
        <strain evidence="6 7">NRRL B-16140</strain>
    </source>
</reference>
<evidence type="ECO:0000313" key="7">
    <source>
        <dbReference type="Proteomes" id="UP000033393"/>
    </source>
</evidence>
<dbReference type="Gene3D" id="2.130.10.10">
    <property type="entry name" value="YVTN repeat-like/Quinoprotein amine dehydrogenase"/>
    <property type="match status" value="4"/>
</dbReference>
<evidence type="ECO:0000256" key="4">
    <source>
        <dbReference type="SAM" id="Phobius"/>
    </source>
</evidence>
<dbReference type="PROSITE" id="PS50294">
    <property type="entry name" value="WD_REPEATS_REGION"/>
    <property type="match status" value="2"/>
</dbReference>
<evidence type="ECO:0000256" key="1">
    <source>
        <dbReference type="ARBA" id="ARBA00022574"/>
    </source>
</evidence>
<dbReference type="PATRIC" id="fig|68170.10.peg.830"/>
<dbReference type="SUPFAM" id="SSF50978">
    <property type="entry name" value="WD40 repeat-like"/>
    <property type="match status" value="1"/>
</dbReference>
<feature type="transmembrane region" description="Helical" evidence="4">
    <location>
        <begin position="196"/>
        <end position="217"/>
    </location>
</feature>
<dbReference type="PROSITE" id="PS50104">
    <property type="entry name" value="TIR"/>
    <property type="match status" value="1"/>
</dbReference>
<keyword evidence="7" id="KW-1185">Reference proteome</keyword>
<dbReference type="PROSITE" id="PS50082">
    <property type="entry name" value="WD_REPEATS_2"/>
    <property type="match status" value="2"/>
</dbReference>
<dbReference type="GO" id="GO:0007165">
    <property type="term" value="P:signal transduction"/>
    <property type="evidence" value="ECO:0007669"/>
    <property type="project" value="InterPro"/>
</dbReference>
<dbReference type="Proteomes" id="UP000033393">
    <property type="component" value="Unassembled WGS sequence"/>
</dbReference>
<keyword evidence="4" id="KW-0812">Transmembrane</keyword>
<dbReference type="InterPro" id="IPR001680">
    <property type="entry name" value="WD40_rpt"/>
</dbReference>
<name>A0A0F0GEH7_LENAE</name>
<dbReference type="Gene3D" id="3.40.50.10140">
    <property type="entry name" value="Toll/interleukin-1 receptor homology (TIR) domain"/>
    <property type="match status" value="1"/>
</dbReference>
<dbReference type="InterPro" id="IPR011659">
    <property type="entry name" value="WD40"/>
</dbReference>
<gene>
    <name evidence="6" type="ORF">UK23_40550</name>
</gene>
<proteinExistence type="predicted"/>
<dbReference type="PROSITE" id="PS00678">
    <property type="entry name" value="WD_REPEATS_1"/>
    <property type="match status" value="1"/>
</dbReference>
<dbReference type="InterPro" id="IPR015943">
    <property type="entry name" value="WD40/YVTN_repeat-like_dom_sf"/>
</dbReference>
<dbReference type="SMART" id="SM00255">
    <property type="entry name" value="TIR"/>
    <property type="match status" value="1"/>
</dbReference>
<dbReference type="PANTHER" id="PTHR19879:SF9">
    <property type="entry name" value="TRANSCRIPTION INITIATION FACTOR TFIID SUBUNIT 5"/>
    <property type="match status" value="1"/>
</dbReference>
<evidence type="ECO:0000259" key="5">
    <source>
        <dbReference type="PROSITE" id="PS50104"/>
    </source>
</evidence>
<dbReference type="Pfam" id="PF13676">
    <property type="entry name" value="TIR_2"/>
    <property type="match status" value="1"/>
</dbReference>
<dbReference type="SUPFAM" id="SSF52200">
    <property type="entry name" value="Toll/Interleukin receptor TIR domain"/>
    <property type="match status" value="1"/>
</dbReference>
<evidence type="ECO:0000313" key="6">
    <source>
        <dbReference type="EMBL" id="KJK40106.1"/>
    </source>
</evidence>
<keyword evidence="2" id="KW-0677">Repeat</keyword>
<feature type="repeat" description="WD" evidence="3">
    <location>
        <begin position="812"/>
        <end position="842"/>
    </location>
</feature>
<dbReference type="EMBL" id="JYJG01000402">
    <property type="protein sequence ID" value="KJK40106.1"/>
    <property type="molecule type" value="Genomic_DNA"/>
</dbReference>
<dbReference type="AlphaFoldDB" id="A0A0F0GEH7"/>
<dbReference type="Pfam" id="PF00400">
    <property type="entry name" value="WD40"/>
    <property type="match status" value="3"/>
</dbReference>
<feature type="repeat" description="WD" evidence="3">
    <location>
        <begin position="374"/>
        <end position="415"/>
    </location>
</feature>
<keyword evidence="4" id="KW-0472">Membrane</keyword>
<dbReference type="InterPro" id="IPR019775">
    <property type="entry name" value="WD40_repeat_CS"/>
</dbReference>
<feature type="domain" description="TIR" evidence="5">
    <location>
        <begin position="7"/>
        <end position="133"/>
    </location>
</feature>
<sequence>MPVAEQAQYDAFISYSHTLDGQIGPSLRDGLHRFARPWHRLRALRVFCDRRSMSANEGLWASIESALRRSRCFILLASPESAASEWVRREVAYWQGLEPRRPILIAVTGGEIVWDAQTVDFDSELTTALPENLRGWFSEEPLWVDLTKTRQDLSPRDPDFLDAIATLSAAVRGVDKDELIGEDHRQHRKARRFRRLAFAALSVLTVVALAAATTALVQRSQAIDQRDTALANQLVAEAGNVQDSQPGLARQLIAAAHHLKRTPQVESALAAGGLIPQEIHVDASALAYSADGEILAVARSGRPEAPGFPAVTGHVWLYDTDDLTVLSDWSTDSTAPIATAAISPAAPLLAVGQAGDIVLWDITNTRQPVKRALLSGHRDDVKAVEFSPDGLLLASGGRDGALRLWNVSDASTLAEVEVEQAGAAAFSMRFHANGTRLAVLSTPLRHLSAEATKAATDAASRTLATGMPLRTWDVSNPRAPQRTSDIEEKIDFFDLAGERLVTAARRDVRLGTITTGTNTSLPSGRATGSITALAHSAGGQVAAVGDDGYVRLWDPAPSLELVDELPIPPTDAENVGAFTFSPSGSRLAMAAPGGNAGQRATGIAGGTVRIWHLADSRERRAFAAITAHTSEVSELVASPDRHTLVSVGGDGLKLWDISNPHAPRSLANLPEAKSAAAVAFSPNGKSLAITSTGTVRLLDLQDPSSPRHLAVWQIPDTRGACRGRDLPCAIEPVALAFSSDGRLLAVGDITAQISIYDVTSSVARQPVGTIHANAWSLAFVPNKPVLAATGLSRQVELWDVTHPAAPEKRAVTGGHTYQIPDFSFSPDGSLFATASRDGTVRL</sequence>
<organism evidence="6 7">
    <name type="scientific">Lentzea aerocolonigenes</name>
    <name type="common">Lechevalieria aerocolonigenes</name>
    <name type="synonym">Saccharothrix aerocolonigenes</name>
    <dbReference type="NCBI Taxonomy" id="68170"/>
    <lineage>
        <taxon>Bacteria</taxon>
        <taxon>Bacillati</taxon>
        <taxon>Actinomycetota</taxon>
        <taxon>Actinomycetes</taxon>
        <taxon>Pseudonocardiales</taxon>
        <taxon>Pseudonocardiaceae</taxon>
        <taxon>Lentzea</taxon>
    </lineage>
</organism>
<dbReference type="InterPro" id="IPR000157">
    <property type="entry name" value="TIR_dom"/>
</dbReference>
<dbReference type="InterPro" id="IPR036322">
    <property type="entry name" value="WD40_repeat_dom_sf"/>
</dbReference>